<dbReference type="InterPro" id="IPR018698">
    <property type="entry name" value="VWA-like_dom"/>
</dbReference>
<evidence type="ECO:0000313" key="4">
    <source>
        <dbReference type="Proteomes" id="UP000095594"/>
    </source>
</evidence>
<dbReference type="Pfam" id="PF09967">
    <property type="entry name" value="DUF2201"/>
    <property type="match status" value="1"/>
</dbReference>
<dbReference type="AlphaFoldDB" id="A0A174EVU1"/>
<dbReference type="Pfam" id="PF13203">
    <property type="entry name" value="DUF2201_N"/>
    <property type="match status" value="1"/>
</dbReference>
<dbReference type="InterPro" id="IPR025154">
    <property type="entry name" value="Put_metallopeptidase_dom"/>
</dbReference>
<evidence type="ECO:0000259" key="1">
    <source>
        <dbReference type="Pfam" id="PF09967"/>
    </source>
</evidence>
<accession>A0A174EVU1</accession>
<evidence type="ECO:0000259" key="2">
    <source>
        <dbReference type="Pfam" id="PF13203"/>
    </source>
</evidence>
<dbReference type="PANTHER" id="PTHR38730:SF1">
    <property type="entry name" value="SLL7028 PROTEIN"/>
    <property type="match status" value="1"/>
</dbReference>
<evidence type="ECO:0000313" key="3">
    <source>
        <dbReference type="EMBL" id="CUO41427.1"/>
    </source>
</evidence>
<dbReference type="OrthoDB" id="9809307at2"/>
<dbReference type="Proteomes" id="UP000095594">
    <property type="component" value="Unassembled WGS sequence"/>
</dbReference>
<gene>
    <name evidence="3" type="ORF">ERS852471_01515</name>
</gene>
<dbReference type="EMBL" id="CYZX01000009">
    <property type="protein sequence ID" value="CUO41427.1"/>
    <property type="molecule type" value="Genomic_DNA"/>
</dbReference>
<dbReference type="PANTHER" id="PTHR38730">
    <property type="entry name" value="SLL7028 PROTEIN"/>
    <property type="match status" value="1"/>
</dbReference>
<sequence>MNFDVFKDGLIKDYIELNTKSDFDKKFLSLIEVLVIEMMENEDAFFGSFMIQTKRNVDFAIEWPIVTIPVTDGFRMSFNPKSFLSYTKNEMKALIKHEIYHIMFNHYERERDLRQRYDKLAVNIALDISINQFIKNIPMEYTRLHNINMKYNLELQENMSCEYYAEKLHKAINDKKEPLKIDIKDKSDINIKNAHDLWWQSSISQEISRNLAKTVAINSYNGKAPDEIGQIILGYEEKAEISWQKLLKKMIPSLRAGAKKSITRRNRRQPDRLDLKGELPNNIPEILVAIDISASMTDEEINKIMIEILEISKSRGNIITVIECDDEIRRIYKINSIKDIKKRKSNNGSTKFSPVFKYIKSNNMRNVILIYFTDGVGEKELEIRPINKNTIWVLTGKEELSLTKSYGQIKRISKDTVEGTGGSSGLDMLRSTVDEIHVCKYN</sequence>
<feature type="domain" description="VWA-like" evidence="1">
    <location>
        <begin position="287"/>
        <end position="411"/>
    </location>
</feature>
<protein>
    <submittedName>
        <fullName evidence="3">Metal-dependent peptidase</fullName>
    </submittedName>
</protein>
<organism evidence="3 4">
    <name type="scientific">Clostridium disporicum</name>
    <dbReference type="NCBI Taxonomy" id="84024"/>
    <lineage>
        <taxon>Bacteria</taxon>
        <taxon>Bacillati</taxon>
        <taxon>Bacillota</taxon>
        <taxon>Clostridia</taxon>
        <taxon>Eubacteriales</taxon>
        <taxon>Clostridiaceae</taxon>
        <taxon>Clostridium</taxon>
    </lineage>
</organism>
<name>A0A174EVU1_9CLOT</name>
<reference evidence="3 4" key="1">
    <citation type="submission" date="2015-09" db="EMBL/GenBank/DDBJ databases">
        <authorList>
            <consortium name="Pathogen Informatics"/>
        </authorList>
    </citation>
    <scope>NUCLEOTIDE SEQUENCE [LARGE SCALE GENOMIC DNA]</scope>
    <source>
        <strain evidence="3 4">2789STDY5834856</strain>
    </source>
</reference>
<proteinExistence type="predicted"/>
<dbReference type="RefSeq" id="WP_055265262.1">
    <property type="nucleotide sequence ID" value="NZ_CABIXQ010000009.1"/>
</dbReference>
<dbReference type="InterPro" id="IPR036465">
    <property type="entry name" value="vWFA_dom_sf"/>
</dbReference>
<feature type="domain" description="Putative metallopeptidase" evidence="2">
    <location>
        <begin position="37"/>
        <end position="269"/>
    </location>
</feature>
<dbReference type="SUPFAM" id="SSF53300">
    <property type="entry name" value="vWA-like"/>
    <property type="match status" value="1"/>
</dbReference>